<evidence type="ECO:0000313" key="2">
    <source>
        <dbReference type="EMBL" id="CAA9446856.1"/>
    </source>
</evidence>
<name>A0A6J4QJS7_9ACTN</name>
<proteinExistence type="predicted"/>
<feature type="compositionally biased region" description="Basic and acidic residues" evidence="1">
    <location>
        <begin position="1"/>
        <end position="20"/>
    </location>
</feature>
<accession>A0A6J4QJS7</accession>
<dbReference type="AlphaFoldDB" id="A0A6J4QJS7"/>
<protein>
    <submittedName>
        <fullName evidence="2">Uncharacterized protein</fullName>
    </submittedName>
</protein>
<sequence>MRHDNTSTEFSGRRLDRDDSPVMPGSSRTTENEEWAWMVAEDPVFYLSKPVELEDVCG</sequence>
<dbReference type="EMBL" id="CADCVA010000414">
    <property type="protein sequence ID" value="CAA9446856.1"/>
    <property type="molecule type" value="Genomic_DNA"/>
</dbReference>
<reference evidence="2" key="1">
    <citation type="submission" date="2020-02" db="EMBL/GenBank/DDBJ databases">
        <authorList>
            <person name="Meier V. D."/>
        </authorList>
    </citation>
    <scope>NUCLEOTIDE SEQUENCE</scope>
    <source>
        <strain evidence="2">AVDCRST_MAG82</strain>
    </source>
</reference>
<gene>
    <name evidence="2" type="ORF">AVDCRST_MAG82-3412</name>
</gene>
<organism evidence="2">
    <name type="scientific">uncultured Rubrobacteraceae bacterium</name>
    <dbReference type="NCBI Taxonomy" id="349277"/>
    <lineage>
        <taxon>Bacteria</taxon>
        <taxon>Bacillati</taxon>
        <taxon>Actinomycetota</taxon>
        <taxon>Rubrobacteria</taxon>
        <taxon>Rubrobacterales</taxon>
        <taxon>Rubrobacteraceae</taxon>
        <taxon>environmental samples</taxon>
    </lineage>
</organism>
<feature type="region of interest" description="Disordered" evidence="1">
    <location>
        <begin position="1"/>
        <end position="33"/>
    </location>
</feature>
<evidence type="ECO:0000256" key="1">
    <source>
        <dbReference type="SAM" id="MobiDB-lite"/>
    </source>
</evidence>